<protein>
    <submittedName>
        <fullName evidence="2">BLUF domain-containing protein</fullName>
    </submittedName>
</protein>
<dbReference type="EMBL" id="BAABLO010000004">
    <property type="protein sequence ID" value="GAA4720637.1"/>
    <property type="molecule type" value="Genomic_DNA"/>
</dbReference>
<dbReference type="InterPro" id="IPR007024">
    <property type="entry name" value="BLUF_domain"/>
</dbReference>
<dbReference type="SUPFAM" id="SSF54975">
    <property type="entry name" value="Acylphosphatase/BLUF domain-like"/>
    <property type="match status" value="1"/>
</dbReference>
<evidence type="ECO:0000259" key="1">
    <source>
        <dbReference type="PROSITE" id="PS50925"/>
    </source>
</evidence>
<gene>
    <name evidence="2" type="ORF">GCM10025782_17730</name>
</gene>
<name>A0ABP8Y4M0_9MICO</name>
<evidence type="ECO:0000313" key="2">
    <source>
        <dbReference type="EMBL" id="GAA4720637.1"/>
    </source>
</evidence>
<dbReference type="InterPro" id="IPR036046">
    <property type="entry name" value="Acylphosphatase-like_dom_sf"/>
</dbReference>
<dbReference type="SMART" id="SM01034">
    <property type="entry name" value="BLUF"/>
    <property type="match status" value="1"/>
</dbReference>
<keyword evidence="3" id="KW-1185">Reference proteome</keyword>
<dbReference type="Gene3D" id="3.30.70.100">
    <property type="match status" value="1"/>
</dbReference>
<dbReference type="RefSeq" id="WP_345502574.1">
    <property type="nucleotide sequence ID" value="NZ_BAABLO010000004.1"/>
</dbReference>
<dbReference type="Proteomes" id="UP001500556">
    <property type="component" value="Unassembled WGS sequence"/>
</dbReference>
<dbReference type="Pfam" id="PF04940">
    <property type="entry name" value="BLUF"/>
    <property type="match status" value="1"/>
</dbReference>
<sequence length="137" mass="15296">MLSLTYFSTASSALGKDQLVGLLDHVRAKNDALGLTGMLLYSDGSFVQTLEGPDEAVEEAFGRIAVDPRHRDVFVALREAVTERAFPTWSMGFREISREESETLPGFNDYLQVRGPRREPGGSRAEAFHRAFREFTP</sequence>
<reference evidence="3" key="1">
    <citation type="journal article" date="2019" name="Int. J. Syst. Evol. Microbiol.">
        <title>The Global Catalogue of Microorganisms (GCM) 10K type strain sequencing project: providing services to taxonomists for standard genome sequencing and annotation.</title>
        <authorList>
            <consortium name="The Broad Institute Genomics Platform"/>
            <consortium name="The Broad Institute Genome Sequencing Center for Infectious Disease"/>
            <person name="Wu L."/>
            <person name="Ma J."/>
        </authorList>
    </citation>
    <scope>NUCLEOTIDE SEQUENCE [LARGE SCALE GENOMIC DNA]</scope>
    <source>
        <strain evidence="3">JCM 18961</strain>
    </source>
</reference>
<organism evidence="2 3">
    <name type="scientific">Pedococcus ginsenosidimutans</name>
    <dbReference type="NCBI Taxonomy" id="490570"/>
    <lineage>
        <taxon>Bacteria</taxon>
        <taxon>Bacillati</taxon>
        <taxon>Actinomycetota</taxon>
        <taxon>Actinomycetes</taxon>
        <taxon>Micrococcales</taxon>
        <taxon>Intrasporangiaceae</taxon>
        <taxon>Pedococcus</taxon>
    </lineage>
</organism>
<proteinExistence type="predicted"/>
<dbReference type="PROSITE" id="PS50925">
    <property type="entry name" value="BLUF"/>
    <property type="match status" value="1"/>
</dbReference>
<feature type="domain" description="BLUF" evidence="1">
    <location>
        <begin position="1"/>
        <end position="92"/>
    </location>
</feature>
<comment type="caution">
    <text evidence="2">The sequence shown here is derived from an EMBL/GenBank/DDBJ whole genome shotgun (WGS) entry which is preliminary data.</text>
</comment>
<accession>A0ABP8Y4M0</accession>
<evidence type="ECO:0000313" key="3">
    <source>
        <dbReference type="Proteomes" id="UP001500556"/>
    </source>
</evidence>